<comment type="caution">
    <text evidence="1">The sequence shown here is derived from an EMBL/GenBank/DDBJ whole genome shotgun (WGS) entry which is preliminary data.</text>
</comment>
<evidence type="ECO:0000313" key="2">
    <source>
        <dbReference type="Proteomes" id="UP000805649"/>
    </source>
</evidence>
<accession>A0ACC3YZP6</accession>
<gene>
    <name evidence="1" type="ORF">CTRU02_208937</name>
</gene>
<protein>
    <submittedName>
        <fullName evidence="1">Heterokaryon incompatibility protein</fullName>
    </submittedName>
</protein>
<dbReference type="Proteomes" id="UP000805649">
    <property type="component" value="Unassembled WGS sequence"/>
</dbReference>
<evidence type="ECO:0000313" key="1">
    <source>
        <dbReference type="EMBL" id="KAL0936722.1"/>
    </source>
</evidence>
<name>A0ACC3YZP6_COLTU</name>
<sequence length="690" mass="77882">MCSRAKFQYDHPIGNDRLRLIRIVGCGLSGSEKLDLVIEEHPLTSLPQYHALSYTWGSPFADEEPSSEDNLVTILVNGCEFDIFPNLHNALLWIRAHNSCDLYWVDAICINQKDTMERGIQVGIMDCIYKSAHRVDIWLGPVTEGHFPAEVSKLIHTMADNKRASSAYIRERAFLDNDALKRYGLIAVSECVWYAFIAFFDRKWFNRVWVVQEVALSKDACVIWDDGFIPWETVANCCDFLYDSHLYEQLSEMLFDNNPTVKRVHIGSNASGIVAIQRCRHDILTGWESMTLDHIIGFPCVISGDRSNRSKSGGALLLLMLGLTIGVEASDPRDQVFGLIGILNLLLDVSGRERAELEPDYRECSTAVNVFTDAAIFIMEECKNLTLLTAVPDDAVKKVPDLPSWVPDFAANGPSAFLGMRWPDHERYFDACRSSPALWRIENDSMLHIKAFCIGSVTLSGEIYSELAVNGSFAQWADFLMQCDPVYKPTGQCRVEAFWRTLIVDRDPFNHPAPSRLQKAFHHWIADHIVWEVYCALKKGADLMEYLANLDSMQKLADSDVSKTVPDCGVIEKYLKKLQDCDKKEEVSVLFEGFRHRCQAYVNLAFETLWERRPFLTDTGYLGLGSQSLQVGDSVWIVAGCPSPLALRQIPVASPSSLVYHRIVGETYVHGIMHGEAVVEGVLWEDICIR</sequence>
<dbReference type="EMBL" id="VUJX02000005">
    <property type="protein sequence ID" value="KAL0936722.1"/>
    <property type="molecule type" value="Genomic_DNA"/>
</dbReference>
<organism evidence="1 2">
    <name type="scientific">Colletotrichum truncatum</name>
    <name type="common">Anthracnose fungus</name>
    <name type="synonym">Colletotrichum capsici</name>
    <dbReference type="NCBI Taxonomy" id="5467"/>
    <lineage>
        <taxon>Eukaryota</taxon>
        <taxon>Fungi</taxon>
        <taxon>Dikarya</taxon>
        <taxon>Ascomycota</taxon>
        <taxon>Pezizomycotina</taxon>
        <taxon>Sordariomycetes</taxon>
        <taxon>Hypocreomycetidae</taxon>
        <taxon>Glomerellales</taxon>
        <taxon>Glomerellaceae</taxon>
        <taxon>Colletotrichum</taxon>
        <taxon>Colletotrichum truncatum species complex</taxon>
    </lineage>
</organism>
<proteinExistence type="predicted"/>
<keyword evidence="2" id="KW-1185">Reference proteome</keyword>
<reference evidence="1 2" key="1">
    <citation type="journal article" date="2020" name="Phytopathology">
        <title>Genome Sequence Resources of Colletotrichum truncatum, C. plurivorum, C. musicola, and C. sojae: Four Species Pathogenic to Soybean (Glycine max).</title>
        <authorList>
            <person name="Rogerio F."/>
            <person name="Boufleur T.R."/>
            <person name="Ciampi-Guillardi M."/>
            <person name="Sukno S.A."/>
            <person name="Thon M.R."/>
            <person name="Massola Junior N.S."/>
            <person name="Baroncelli R."/>
        </authorList>
    </citation>
    <scope>NUCLEOTIDE SEQUENCE [LARGE SCALE GENOMIC DNA]</scope>
    <source>
        <strain evidence="1 2">CMES1059</strain>
    </source>
</reference>